<keyword evidence="1" id="KW-1133">Transmembrane helix</keyword>
<keyword evidence="1" id="KW-0472">Membrane</keyword>
<dbReference type="EMBL" id="CP003944">
    <property type="protein sequence ID" value="AFZ51602.1"/>
    <property type="molecule type" value="Genomic_DNA"/>
</dbReference>
<organism evidence="2 3">
    <name type="scientific">Dactylococcopsis salina (strain PCC 8305)</name>
    <name type="common">Myxobactron salinum</name>
    <dbReference type="NCBI Taxonomy" id="13035"/>
    <lineage>
        <taxon>Bacteria</taxon>
        <taxon>Bacillati</taxon>
        <taxon>Cyanobacteriota</taxon>
        <taxon>Cyanophyceae</taxon>
        <taxon>Nodosilineales</taxon>
        <taxon>Cymatolegaceae</taxon>
        <taxon>Dactylococcopsis</taxon>
    </lineage>
</organism>
<reference evidence="2" key="1">
    <citation type="submission" date="2012-04" db="EMBL/GenBank/DDBJ databases">
        <title>Finished genome of Dactylococcopsis salina PCC 8305.</title>
        <authorList>
            <consortium name="US DOE Joint Genome Institute"/>
            <person name="Gugger M."/>
            <person name="Coursin T."/>
            <person name="Rippka R."/>
            <person name="Tandeau De Marsac N."/>
            <person name="Huntemann M."/>
            <person name="Wei C.-L."/>
            <person name="Han J."/>
            <person name="Detter J.C."/>
            <person name="Han C."/>
            <person name="Tapia R."/>
            <person name="Daligault H."/>
            <person name="Chen A."/>
            <person name="Krypides N."/>
            <person name="Mavromatis K."/>
            <person name="Markowitz V."/>
            <person name="Szeto E."/>
            <person name="Ivanova N."/>
            <person name="Ovchinnikova G."/>
            <person name="Pagani I."/>
            <person name="Pati A."/>
            <person name="Goodwin L."/>
            <person name="Peters L."/>
            <person name="Pitluck S."/>
            <person name="Woyke T."/>
            <person name="Kerfeld C."/>
        </authorList>
    </citation>
    <scope>NUCLEOTIDE SEQUENCE [LARGE SCALE GENOMIC DNA]</scope>
    <source>
        <strain evidence="2">PCC 8305</strain>
    </source>
</reference>
<dbReference type="PATRIC" id="fig|13035.3.peg.3487"/>
<dbReference type="KEGG" id="dsl:Dacsa_3071"/>
<accession>K9YYN4</accession>
<dbReference type="PANTHER" id="PTHR47380:SF4">
    <property type="entry name" value="OS02G0533000 PROTEIN"/>
    <property type="match status" value="1"/>
</dbReference>
<keyword evidence="3" id="KW-1185">Reference proteome</keyword>
<gene>
    <name evidence="2" type="ORF">Dacsa_3071</name>
</gene>
<dbReference type="PANTHER" id="PTHR47380">
    <property type="entry name" value="OS02G0533000 PROTEIN"/>
    <property type="match status" value="1"/>
</dbReference>
<dbReference type="STRING" id="13035.Dacsa_3071"/>
<dbReference type="InterPro" id="IPR044200">
    <property type="entry name" value="At5g03900-like"/>
</dbReference>
<dbReference type="eggNOG" id="COG5360">
    <property type="taxonomic scope" value="Bacteria"/>
</dbReference>
<protein>
    <submittedName>
        <fullName evidence="2">Uncharacterized protein</fullName>
    </submittedName>
</protein>
<dbReference type="AlphaFoldDB" id="K9YYN4"/>
<evidence type="ECO:0000313" key="2">
    <source>
        <dbReference type="EMBL" id="AFZ51602.1"/>
    </source>
</evidence>
<evidence type="ECO:0000313" key="3">
    <source>
        <dbReference type="Proteomes" id="UP000010482"/>
    </source>
</evidence>
<evidence type="ECO:0000256" key="1">
    <source>
        <dbReference type="SAM" id="Phobius"/>
    </source>
</evidence>
<feature type="transmembrane region" description="Helical" evidence="1">
    <location>
        <begin position="297"/>
        <end position="317"/>
    </location>
</feature>
<sequence length="437" mass="49500">MTPNPLLTNSIEKLNYRVTVGDVSAETGLKLQETQKGLVALAADAGGHLQISETGDITYLFPQNFRSILRNKYFRLRLKEWWDKISGVLFYLLRISFGIVLIASIILIVITISIIIIGAQMNSDEGDADNGGGGGFSFGFFPFWFGPDLFWFFSPGYYEDEEEERISRRNTRQKSELSFLEAIFSFLFGDGNPNGKLEEKRWQEIGAVIRNNGGAVVGEQIAPYLDNIDQKSWEDEDYMLPVLTRFNGVPEVTEDGNIIYYFPELQVTATEKRKQSVESYLQEKSWRFTKATSTQKMIAIGLGGANLVLALMLGSLLSGELAAQMGGLVAFVNGIYGIILTYAIGYLIIPLIRYFWIQQKNQKIASRNESRSQRTQILTSPDRTLQNKLEKAQKFASNRVLSEEEIAYSTEEDLIDQEATRSDKIDEDWERRLNSEQ</sequence>
<dbReference type="HOGENOM" id="CLU_029821_0_0_3"/>
<dbReference type="Proteomes" id="UP000010482">
    <property type="component" value="Chromosome"/>
</dbReference>
<name>K9YYN4_DACS8</name>
<feature type="transmembrane region" description="Helical" evidence="1">
    <location>
        <begin position="138"/>
        <end position="158"/>
    </location>
</feature>
<proteinExistence type="predicted"/>
<dbReference type="RefSeq" id="WP_015230581.1">
    <property type="nucleotide sequence ID" value="NC_019780.1"/>
</dbReference>
<dbReference type="OrthoDB" id="5501559at2"/>
<feature type="transmembrane region" description="Helical" evidence="1">
    <location>
        <begin position="329"/>
        <end position="356"/>
    </location>
</feature>
<feature type="transmembrane region" description="Helical" evidence="1">
    <location>
        <begin position="88"/>
        <end position="118"/>
    </location>
</feature>
<keyword evidence="1" id="KW-0812">Transmembrane</keyword>